<dbReference type="InterPro" id="IPR016163">
    <property type="entry name" value="Ald_DH_C"/>
</dbReference>
<dbReference type="Proteomes" id="UP000193450">
    <property type="component" value="Chromosome"/>
</dbReference>
<name>A0A1X9NB35_9GAMM</name>
<evidence type="ECO:0000256" key="1">
    <source>
        <dbReference type="ARBA" id="ARBA00009986"/>
    </source>
</evidence>
<keyword evidence="2 4" id="KW-0560">Oxidoreductase</keyword>
<gene>
    <name evidence="6" type="ORF">BST96_02850</name>
</gene>
<evidence type="ECO:0000313" key="7">
    <source>
        <dbReference type="Proteomes" id="UP000193450"/>
    </source>
</evidence>
<accession>A0A1X9NB35</accession>
<dbReference type="OrthoDB" id="5887723at2"/>
<dbReference type="InterPro" id="IPR015590">
    <property type="entry name" value="Aldehyde_DH_dom"/>
</dbReference>
<dbReference type="KEGG" id="osg:BST96_02850"/>
<dbReference type="Gene3D" id="3.40.605.10">
    <property type="entry name" value="Aldehyde Dehydrogenase, Chain A, domain 1"/>
    <property type="match status" value="1"/>
</dbReference>
<dbReference type="FunFam" id="3.40.309.10:FF:000012">
    <property type="entry name" value="Betaine aldehyde dehydrogenase"/>
    <property type="match status" value="1"/>
</dbReference>
<evidence type="ECO:0000256" key="2">
    <source>
        <dbReference type="ARBA" id="ARBA00023002"/>
    </source>
</evidence>
<feature type="active site" evidence="3">
    <location>
        <position position="276"/>
    </location>
</feature>
<organism evidence="6 7">
    <name type="scientific">Oceanicoccus sagamiensis</name>
    <dbReference type="NCBI Taxonomy" id="716816"/>
    <lineage>
        <taxon>Bacteria</taxon>
        <taxon>Pseudomonadati</taxon>
        <taxon>Pseudomonadota</taxon>
        <taxon>Gammaproteobacteria</taxon>
        <taxon>Cellvibrionales</taxon>
        <taxon>Spongiibacteraceae</taxon>
        <taxon>Oceanicoccus</taxon>
    </lineage>
</organism>
<dbReference type="InterPro" id="IPR016161">
    <property type="entry name" value="Ald_DH/histidinol_DH"/>
</dbReference>
<dbReference type="Pfam" id="PF00171">
    <property type="entry name" value="Aldedh"/>
    <property type="match status" value="1"/>
</dbReference>
<dbReference type="InterPro" id="IPR029510">
    <property type="entry name" value="Ald_DH_CS_GLU"/>
</dbReference>
<evidence type="ECO:0000256" key="3">
    <source>
        <dbReference type="PROSITE-ProRule" id="PRU10007"/>
    </source>
</evidence>
<dbReference type="GO" id="GO:0016620">
    <property type="term" value="F:oxidoreductase activity, acting on the aldehyde or oxo group of donors, NAD or NADP as acceptor"/>
    <property type="evidence" value="ECO:0007669"/>
    <property type="project" value="InterPro"/>
</dbReference>
<dbReference type="Gene3D" id="3.40.309.10">
    <property type="entry name" value="Aldehyde Dehydrogenase, Chain A, domain 2"/>
    <property type="match status" value="1"/>
</dbReference>
<evidence type="ECO:0000313" key="6">
    <source>
        <dbReference type="EMBL" id="ARN73135.1"/>
    </source>
</evidence>
<dbReference type="SUPFAM" id="SSF53720">
    <property type="entry name" value="ALDH-like"/>
    <property type="match status" value="1"/>
</dbReference>
<feature type="domain" description="Aldehyde dehydrogenase" evidence="5">
    <location>
        <begin position="32"/>
        <end position="500"/>
    </location>
</feature>
<evidence type="ECO:0000259" key="5">
    <source>
        <dbReference type="Pfam" id="PF00171"/>
    </source>
</evidence>
<reference evidence="6 7" key="1">
    <citation type="submission" date="2016-11" db="EMBL/GenBank/DDBJ databases">
        <title>Trade-off between light-utilization and light-protection in marine flavobacteria.</title>
        <authorList>
            <person name="Kumagai Y."/>
        </authorList>
    </citation>
    <scope>NUCLEOTIDE SEQUENCE [LARGE SCALE GENOMIC DNA]</scope>
    <source>
        <strain evidence="6 7">NBRC 107125</strain>
    </source>
</reference>
<dbReference type="PANTHER" id="PTHR11699">
    <property type="entry name" value="ALDEHYDE DEHYDROGENASE-RELATED"/>
    <property type="match status" value="1"/>
</dbReference>
<dbReference type="EMBL" id="CP019343">
    <property type="protein sequence ID" value="ARN73135.1"/>
    <property type="molecule type" value="Genomic_DNA"/>
</dbReference>
<evidence type="ECO:0000256" key="4">
    <source>
        <dbReference type="RuleBase" id="RU003345"/>
    </source>
</evidence>
<comment type="similarity">
    <text evidence="1 4">Belongs to the aldehyde dehydrogenase family.</text>
</comment>
<dbReference type="PROSITE" id="PS00687">
    <property type="entry name" value="ALDEHYDE_DEHYDR_GLU"/>
    <property type="match status" value="1"/>
</dbReference>
<keyword evidence="7" id="KW-1185">Reference proteome</keyword>
<dbReference type="AlphaFoldDB" id="A0A1X9NB35"/>
<dbReference type="STRING" id="716816.BST96_02850"/>
<dbReference type="FunFam" id="3.40.605.10:FF:000007">
    <property type="entry name" value="NAD/NADP-dependent betaine aldehyde dehydrogenase"/>
    <property type="match status" value="1"/>
</dbReference>
<dbReference type="InterPro" id="IPR016162">
    <property type="entry name" value="Ald_DH_N"/>
</dbReference>
<proteinExistence type="inferred from homology"/>
<sequence length="504" mass="54217">MNIETEYLKPSDPDAQAFLDRQQHRMFINNEWVDAASGEQIETFNPATGELLGKIAAGDSDDVDRAVKAARHALEEGEWSRFTPRQREAVLWKLADLVDKHRQELAELETIDQGKPIYVSQAEVPIISEDFRFYAGMCTKIEGETFTTSIDWLPEGKEVFSYTSKEPVGVVGAIVPWNSPLIMAAFKLAPALAAGCSVVLKPAELTSLTTIRLAELIKEAGFPPGAVNIVTGYGHTAGAAIAAHPDIDKVAFTGSTNTGRAIMDGAKSNLKKVSLELGGKSPMIFLEDCNIEQAIAGAANAISWNNGQICLAGSRLYAHKNIFDQLVEGISNVLGSMTIGNGLNPETAIGPMVSPTQANRIMSYVQSGLEDGAEADIGGQKIGSDSGCYVPPTVMVNTNHDMSCVQEEIFGPVLSCMPFDDIDEVIKLANDSIYGLGASVWTESHSSAIKLSKQIKSGTVWINSHLIFDASLPIGGYKQSGFGRDRGVQAVENYLETKTVISTI</sequence>
<protein>
    <submittedName>
        <fullName evidence="6">Betaine-aldehyde dehydrogenase</fullName>
    </submittedName>
</protein>
<dbReference type="RefSeq" id="WP_085757235.1">
    <property type="nucleotide sequence ID" value="NZ_CP019343.1"/>
</dbReference>